<feature type="chain" id="PRO_5005792218" description="DUF2155 domain-containing protein" evidence="1">
    <location>
        <begin position="28"/>
        <end position="160"/>
    </location>
</feature>
<sequence>MPRLSWSILLILTLLLAAAGCSRQEEAKTEHPKATEKLRARVVVPDNVKGKWRAVKIAVRDKESNTEDIYTVNIGYEFVVAGSQLRLKVENFLPAFIMDGTKMTSASNETRNPAVQIIVTEGGAEIFEGWLFSLYPGTHAFEHQRYNFSLVDFIPAGKKG</sequence>
<evidence type="ECO:0000256" key="1">
    <source>
        <dbReference type="SAM" id="SignalP"/>
    </source>
</evidence>
<organism evidence="2 3">
    <name type="scientific">Desulfuromonas soudanensis</name>
    <dbReference type="NCBI Taxonomy" id="1603606"/>
    <lineage>
        <taxon>Bacteria</taxon>
        <taxon>Pseudomonadati</taxon>
        <taxon>Thermodesulfobacteriota</taxon>
        <taxon>Desulfuromonadia</taxon>
        <taxon>Desulfuromonadales</taxon>
        <taxon>Desulfuromonadaceae</taxon>
        <taxon>Desulfuromonas</taxon>
    </lineage>
</organism>
<evidence type="ECO:0000313" key="2">
    <source>
        <dbReference type="EMBL" id="ALC15087.1"/>
    </source>
</evidence>
<keyword evidence="1" id="KW-0732">Signal</keyword>
<dbReference type="Proteomes" id="UP000057158">
    <property type="component" value="Chromosome"/>
</dbReference>
<dbReference type="PATRIC" id="fig|1603606.3.peg.317"/>
<dbReference type="EMBL" id="CP010802">
    <property type="protein sequence ID" value="ALC15087.1"/>
    <property type="molecule type" value="Genomic_DNA"/>
</dbReference>
<evidence type="ECO:0000313" key="3">
    <source>
        <dbReference type="Proteomes" id="UP000057158"/>
    </source>
</evidence>
<dbReference type="PROSITE" id="PS51257">
    <property type="entry name" value="PROKAR_LIPOPROTEIN"/>
    <property type="match status" value="1"/>
</dbReference>
<reference evidence="2 3" key="1">
    <citation type="submission" date="2015-07" db="EMBL/GenBank/DDBJ databases">
        <title>Isolation and Genomic Characterization of a Novel Halophilic Metal-Reducing Deltaproteobacterium from the Deep Subsurface.</title>
        <authorList>
            <person name="Badalamenti J.P."/>
            <person name="Summers Z.M."/>
            <person name="Gralnick J.A."/>
            <person name="Bond D.R."/>
        </authorList>
    </citation>
    <scope>NUCLEOTIDE SEQUENCE [LARGE SCALE GENOMIC DNA]</scope>
    <source>
        <strain evidence="2 3">WTL</strain>
    </source>
</reference>
<protein>
    <recommendedName>
        <fullName evidence="4">DUF2155 domain-containing protein</fullName>
    </recommendedName>
</protein>
<dbReference type="OrthoDB" id="9790047at2"/>
<proteinExistence type="predicted"/>
<evidence type="ECO:0008006" key="4">
    <source>
        <dbReference type="Google" id="ProtNLM"/>
    </source>
</evidence>
<dbReference type="AlphaFoldDB" id="A0A0M4DEQ6"/>
<name>A0A0M4DEQ6_9BACT</name>
<dbReference type="RefSeq" id="WP_053552254.1">
    <property type="nucleotide sequence ID" value="NZ_CP010802.1"/>
</dbReference>
<accession>A0A0M4DEQ6</accession>
<gene>
    <name evidence="2" type="ORF">DSOUD_0289</name>
</gene>
<feature type="signal peptide" evidence="1">
    <location>
        <begin position="1"/>
        <end position="27"/>
    </location>
</feature>
<keyword evidence="3" id="KW-1185">Reference proteome</keyword>
<dbReference type="KEGG" id="des:DSOUD_0289"/>